<protein>
    <submittedName>
        <fullName evidence="1">Uncharacterized protein</fullName>
    </submittedName>
</protein>
<dbReference type="KEGG" id="pco:PHACADRAFT_264927"/>
<name>K5UL15_PHACS</name>
<accession>K5UL15</accession>
<dbReference type="RefSeq" id="XP_007401494.1">
    <property type="nucleotide sequence ID" value="XM_007401432.1"/>
</dbReference>
<keyword evidence="2" id="KW-1185">Reference proteome</keyword>
<dbReference type="InParanoid" id="K5UL15"/>
<evidence type="ECO:0000313" key="1">
    <source>
        <dbReference type="EMBL" id="EKM50311.1"/>
    </source>
</evidence>
<evidence type="ECO:0000313" key="2">
    <source>
        <dbReference type="Proteomes" id="UP000008370"/>
    </source>
</evidence>
<dbReference type="AlphaFoldDB" id="K5UL15"/>
<dbReference type="HOGENOM" id="CLU_2831984_0_0_1"/>
<dbReference type="GeneID" id="18918964"/>
<gene>
    <name evidence="1" type="ORF">PHACADRAFT_264927</name>
</gene>
<dbReference type="Proteomes" id="UP000008370">
    <property type="component" value="Unassembled WGS sequence"/>
</dbReference>
<proteinExistence type="predicted"/>
<reference evidence="1 2" key="1">
    <citation type="journal article" date="2012" name="BMC Genomics">
        <title>Comparative genomics of the white-rot fungi, Phanerochaete carnosa and P. chrysosporium, to elucidate the genetic basis of the distinct wood types they colonize.</title>
        <authorList>
            <person name="Suzuki H."/>
            <person name="MacDonald J."/>
            <person name="Syed K."/>
            <person name="Salamov A."/>
            <person name="Hori C."/>
            <person name="Aerts A."/>
            <person name="Henrissat B."/>
            <person name="Wiebenga A."/>
            <person name="vanKuyk P.A."/>
            <person name="Barry K."/>
            <person name="Lindquist E."/>
            <person name="LaButti K."/>
            <person name="Lapidus A."/>
            <person name="Lucas S."/>
            <person name="Coutinho P."/>
            <person name="Gong Y."/>
            <person name="Samejima M."/>
            <person name="Mahadevan R."/>
            <person name="Abou-Zaid M."/>
            <person name="de Vries R.P."/>
            <person name="Igarashi K."/>
            <person name="Yadav J.S."/>
            <person name="Grigoriev I.V."/>
            <person name="Master E.R."/>
        </authorList>
    </citation>
    <scope>NUCLEOTIDE SEQUENCE [LARGE SCALE GENOMIC DNA]</scope>
    <source>
        <strain evidence="1 2">HHB-10118-sp</strain>
    </source>
</reference>
<sequence>MHQSKACARTPLSIRNHECSTPYTSDELAAIAHDNIEGRSLPHSLNTYANRSAYLPSDSAQQESAR</sequence>
<organism evidence="1 2">
    <name type="scientific">Phanerochaete carnosa (strain HHB-10118-sp)</name>
    <name type="common">White-rot fungus</name>
    <name type="synonym">Peniophora carnosa</name>
    <dbReference type="NCBI Taxonomy" id="650164"/>
    <lineage>
        <taxon>Eukaryota</taxon>
        <taxon>Fungi</taxon>
        <taxon>Dikarya</taxon>
        <taxon>Basidiomycota</taxon>
        <taxon>Agaricomycotina</taxon>
        <taxon>Agaricomycetes</taxon>
        <taxon>Polyporales</taxon>
        <taxon>Phanerochaetaceae</taxon>
        <taxon>Phanerochaete</taxon>
    </lineage>
</organism>
<dbReference type="EMBL" id="JH930479">
    <property type="protein sequence ID" value="EKM50311.1"/>
    <property type="molecule type" value="Genomic_DNA"/>
</dbReference>